<feature type="domain" description="Hcy-binding" evidence="3">
    <location>
        <begin position="1"/>
        <end position="292"/>
    </location>
</feature>
<dbReference type="Gene3D" id="3.20.20.330">
    <property type="entry name" value="Homocysteine-binding-like domain"/>
    <property type="match status" value="1"/>
</dbReference>
<gene>
    <name evidence="4" type="ORF">METZ01_LOCUS22137</name>
</gene>
<sequence length="294" mass="31494">MITILDGGMGAELIRRGAATSGGLWSAQALLDNPEAVVETHHDFIRAGARLIITNSYSSIPSYLEKEGLEDRYEELTALAGQLARRVADETKENVRVAGSLPPLSESYRPDLVPDRGAARSIYDAMALALEPNVDLFICETMSSIGESMNACEAAKKAALARGLPVYVSWTLNEKPGAGLRSGETLNAAYEELSAIGVDGFLCNCTAPEAIEAAVKELSDWTDKPIGGYPNRVSEVPQGWTLDNALETERRVDITPSVFVEFARRCVQNGATMFGGCCGVGPEYIAALAEAFPD</sequence>
<dbReference type="InterPro" id="IPR017226">
    <property type="entry name" value="BHMT-like"/>
</dbReference>
<dbReference type="GO" id="GO:0008168">
    <property type="term" value="F:methyltransferase activity"/>
    <property type="evidence" value="ECO:0007669"/>
    <property type="project" value="UniProtKB-KW"/>
</dbReference>
<dbReference type="GO" id="GO:0009086">
    <property type="term" value="P:methionine biosynthetic process"/>
    <property type="evidence" value="ECO:0007669"/>
    <property type="project" value="InterPro"/>
</dbReference>
<dbReference type="GO" id="GO:0008270">
    <property type="term" value="F:zinc ion binding"/>
    <property type="evidence" value="ECO:0007669"/>
    <property type="project" value="InterPro"/>
</dbReference>
<dbReference type="GO" id="GO:0032259">
    <property type="term" value="P:methylation"/>
    <property type="evidence" value="ECO:0007669"/>
    <property type="project" value="UniProtKB-KW"/>
</dbReference>
<protein>
    <recommendedName>
        <fullName evidence="3">Hcy-binding domain-containing protein</fullName>
    </recommendedName>
</protein>
<reference evidence="4" key="1">
    <citation type="submission" date="2018-05" db="EMBL/GenBank/DDBJ databases">
        <authorList>
            <person name="Lanie J.A."/>
            <person name="Ng W.-L."/>
            <person name="Kazmierczak K.M."/>
            <person name="Andrzejewski T.M."/>
            <person name="Davidsen T.M."/>
            <person name="Wayne K.J."/>
            <person name="Tettelin H."/>
            <person name="Glass J.I."/>
            <person name="Rusch D."/>
            <person name="Podicherti R."/>
            <person name="Tsui H.-C.T."/>
            <person name="Winkler M.E."/>
        </authorList>
    </citation>
    <scope>NUCLEOTIDE SEQUENCE</scope>
</reference>
<name>A0A381PV24_9ZZZZ</name>
<proteinExistence type="predicted"/>
<keyword evidence="2" id="KW-0808">Transferase</keyword>
<dbReference type="PANTHER" id="PTHR11103:SF18">
    <property type="entry name" value="SLR1189 PROTEIN"/>
    <property type="match status" value="1"/>
</dbReference>
<evidence type="ECO:0000256" key="1">
    <source>
        <dbReference type="ARBA" id="ARBA00022603"/>
    </source>
</evidence>
<dbReference type="InterPro" id="IPR036589">
    <property type="entry name" value="HCY_dom_sf"/>
</dbReference>
<keyword evidence="1" id="KW-0489">Methyltransferase</keyword>
<dbReference type="Pfam" id="PF02574">
    <property type="entry name" value="S-methyl_trans"/>
    <property type="match status" value="1"/>
</dbReference>
<dbReference type="SUPFAM" id="SSF82282">
    <property type="entry name" value="Homocysteine S-methyltransferase"/>
    <property type="match status" value="1"/>
</dbReference>
<organism evidence="4">
    <name type="scientific">marine metagenome</name>
    <dbReference type="NCBI Taxonomy" id="408172"/>
    <lineage>
        <taxon>unclassified sequences</taxon>
        <taxon>metagenomes</taxon>
        <taxon>ecological metagenomes</taxon>
    </lineage>
</organism>
<evidence type="ECO:0000259" key="3">
    <source>
        <dbReference type="PROSITE" id="PS50970"/>
    </source>
</evidence>
<evidence type="ECO:0000313" key="4">
    <source>
        <dbReference type="EMBL" id="SUZ69283.1"/>
    </source>
</evidence>
<evidence type="ECO:0000256" key="2">
    <source>
        <dbReference type="ARBA" id="ARBA00022679"/>
    </source>
</evidence>
<dbReference type="PROSITE" id="PS50970">
    <property type="entry name" value="HCY"/>
    <property type="match status" value="1"/>
</dbReference>
<dbReference type="PIRSF" id="PIRSF037505">
    <property type="entry name" value="Betaine_HMT"/>
    <property type="match status" value="1"/>
</dbReference>
<dbReference type="EMBL" id="UINC01001058">
    <property type="protein sequence ID" value="SUZ69283.1"/>
    <property type="molecule type" value="Genomic_DNA"/>
</dbReference>
<dbReference type="AlphaFoldDB" id="A0A381PV24"/>
<dbReference type="PANTHER" id="PTHR11103">
    <property type="entry name" value="SLR1189 PROTEIN"/>
    <property type="match status" value="1"/>
</dbReference>
<dbReference type="InterPro" id="IPR003726">
    <property type="entry name" value="HCY_dom"/>
</dbReference>
<accession>A0A381PV24</accession>